<feature type="domain" description="Pseudouridine synthase RsuA/RluA-like" evidence="7">
    <location>
        <begin position="90"/>
        <end position="245"/>
    </location>
</feature>
<dbReference type="KEGG" id="shj:SHELI_v1c01160"/>
<sequence length="297" mass="34954">MTLFEINKNDENQTIFNYIKKNFKNTSLSIIYKWFRTGKVKLNDKKVKDLKTILNNGDLVRVFDTSTPVKRVVDTNSDFSKLVIIYEDENILIVDKDSNVEMHSNFNDCLDSMVRSYLISTKQYDIDSETSFVVSHIHRLDKLTQGLVIYAKNKKTLDTLLTAIQDKDLIEKYYLAKLEENTIKLGQIDGFINYDSEDKKAKFSVKEVKRYKNCSQIHKWFDEKSNILEIRLLTGRKHQIRAICEFYKCPILSDFRYGAKRTTKKSIALIAYKLKFNNFTDHLSYLNDKEFMSKKTF</sequence>
<proteinExistence type="inferred from homology"/>
<evidence type="ECO:0000256" key="6">
    <source>
        <dbReference type="PROSITE-ProRule" id="PRU00182"/>
    </source>
</evidence>
<dbReference type="RefSeq" id="WP_069115851.1">
    <property type="nucleotide sequence ID" value="NZ_CP017015.1"/>
</dbReference>
<dbReference type="Pfam" id="PF00849">
    <property type="entry name" value="PseudoU_synth_2"/>
    <property type="match status" value="1"/>
</dbReference>
<dbReference type="GO" id="GO:0003723">
    <property type="term" value="F:RNA binding"/>
    <property type="evidence" value="ECO:0007669"/>
    <property type="project" value="UniProtKB-KW"/>
</dbReference>
<keyword evidence="9" id="KW-1185">Reference proteome</keyword>
<keyword evidence="3" id="KW-0413">Isomerase</keyword>
<dbReference type="CDD" id="cd00165">
    <property type="entry name" value="S4"/>
    <property type="match status" value="1"/>
</dbReference>
<dbReference type="InterPro" id="IPR006145">
    <property type="entry name" value="PsdUridine_synth_RsuA/RluA"/>
</dbReference>
<dbReference type="CDD" id="cd02869">
    <property type="entry name" value="PseudoU_synth_RluA_like"/>
    <property type="match status" value="1"/>
</dbReference>
<keyword evidence="6" id="KW-0694">RNA-binding</keyword>
<protein>
    <recommendedName>
        <fullName evidence="4">RNA pseudouridylate synthase</fullName>
    </recommendedName>
    <alternativeName>
        <fullName evidence="5">RNA-uridine isomerase</fullName>
    </alternativeName>
</protein>
<comment type="similarity">
    <text evidence="2">Belongs to the pseudouridine synthase RluA family.</text>
</comment>
<name>A0A1B3SJH5_9MOLU</name>
<dbReference type="GO" id="GO:0006396">
    <property type="term" value="P:RNA processing"/>
    <property type="evidence" value="ECO:0007669"/>
    <property type="project" value="UniProtKB-ARBA"/>
</dbReference>
<dbReference type="PANTHER" id="PTHR21600">
    <property type="entry name" value="MITOCHONDRIAL RNA PSEUDOURIDINE SYNTHASE"/>
    <property type="match status" value="1"/>
</dbReference>
<evidence type="ECO:0000256" key="3">
    <source>
        <dbReference type="ARBA" id="ARBA00023235"/>
    </source>
</evidence>
<dbReference type="InterPro" id="IPR036986">
    <property type="entry name" value="S4_RNA-bd_sf"/>
</dbReference>
<dbReference type="PANTHER" id="PTHR21600:SF83">
    <property type="entry name" value="PSEUDOURIDYLATE SYNTHASE RPUSD4, MITOCHONDRIAL"/>
    <property type="match status" value="1"/>
</dbReference>
<dbReference type="SUPFAM" id="SSF55120">
    <property type="entry name" value="Pseudouridine synthase"/>
    <property type="match status" value="1"/>
</dbReference>
<evidence type="ECO:0000259" key="7">
    <source>
        <dbReference type="Pfam" id="PF00849"/>
    </source>
</evidence>
<dbReference type="STRING" id="216938.SHELI_v1c01160"/>
<gene>
    <name evidence="8" type="primary">rluC</name>
    <name evidence="8" type="ORF">SHELI_v1c01160</name>
</gene>
<dbReference type="InterPro" id="IPR020103">
    <property type="entry name" value="PsdUridine_synth_cat_dom_sf"/>
</dbReference>
<dbReference type="GO" id="GO:0140098">
    <property type="term" value="F:catalytic activity, acting on RNA"/>
    <property type="evidence" value="ECO:0007669"/>
    <property type="project" value="UniProtKB-ARBA"/>
</dbReference>
<evidence type="ECO:0000313" key="8">
    <source>
        <dbReference type="EMBL" id="AOG60071.1"/>
    </source>
</evidence>
<evidence type="ECO:0000256" key="2">
    <source>
        <dbReference type="ARBA" id="ARBA00010876"/>
    </source>
</evidence>
<dbReference type="GO" id="GO:0001522">
    <property type="term" value="P:pseudouridine synthesis"/>
    <property type="evidence" value="ECO:0007669"/>
    <property type="project" value="InterPro"/>
</dbReference>
<dbReference type="Gene3D" id="3.10.290.10">
    <property type="entry name" value="RNA-binding S4 domain"/>
    <property type="match status" value="1"/>
</dbReference>
<reference evidence="8 9" key="1">
    <citation type="submission" date="2016-08" db="EMBL/GenBank/DDBJ databases">
        <title>Complete genome sequence of Spiroplasma helicoides TABS-2 (DSM 22551).</title>
        <authorList>
            <person name="Shen W.-Y."/>
            <person name="Lo W.-S."/>
            <person name="Lai Y.-C."/>
            <person name="Kuo C.-H."/>
        </authorList>
    </citation>
    <scope>NUCLEOTIDE SEQUENCE [LARGE SCALE GENOMIC DNA]</scope>
    <source>
        <strain evidence="8 9">TABS-2</strain>
    </source>
</reference>
<dbReference type="Gene3D" id="3.30.2350.10">
    <property type="entry name" value="Pseudouridine synthase"/>
    <property type="match status" value="1"/>
</dbReference>
<dbReference type="Proteomes" id="UP000094378">
    <property type="component" value="Chromosome"/>
</dbReference>
<dbReference type="AlphaFoldDB" id="A0A1B3SJH5"/>
<evidence type="ECO:0000256" key="5">
    <source>
        <dbReference type="ARBA" id="ARBA00033164"/>
    </source>
</evidence>
<dbReference type="EMBL" id="CP017015">
    <property type="protein sequence ID" value="AOG60071.1"/>
    <property type="molecule type" value="Genomic_DNA"/>
</dbReference>
<comment type="catalytic activity">
    <reaction evidence="1">
        <text>a uridine in RNA = a pseudouridine in RNA</text>
        <dbReference type="Rhea" id="RHEA:48348"/>
        <dbReference type="Rhea" id="RHEA-COMP:12068"/>
        <dbReference type="Rhea" id="RHEA-COMP:12069"/>
        <dbReference type="ChEBI" id="CHEBI:65314"/>
        <dbReference type="ChEBI" id="CHEBI:65315"/>
    </reaction>
</comment>
<dbReference type="OrthoDB" id="9807829at2"/>
<dbReference type="InterPro" id="IPR050188">
    <property type="entry name" value="RluA_PseudoU_synthase"/>
</dbReference>
<accession>A0A1B3SJH5</accession>
<dbReference type="GO" id="GO:0009982">
    <property type="term" value="F:pseudouridine synthase activity"/>
    <property type="evidence" value="ECO:0007669"/>
    <property type="project" value="InterPro"/>
</dbReference>
<dbReference type="PROSITE" id="PS50889">
    <property type="entry name" value="S4"/>
    <property type="match status" value="1"/>
</dbReference>
<evidence type="ECO:0000256" key="1">
    <source>
        <dbReference type="ARBA" id="ARBA00000073"/>
    </source>
</evidence>
<evidence type="ECO:0000256" key="4">
    <source>
        <dbReference type="ARBA" id="ARBA00031870"/>
    </source>
</evidence>
<organism evidence="8 9">
    <name type="scientific">Spiroplasma helicoides</name>
    <dbReference type="NCBI Taxonomy" id="216938"/>
    <lineage>
        <taxon>Bacteria</taxon>
        <taxon>Bacillati</taxon>
        <taxon>Mycoplasmatota</taxon>
        <taxon>Mollicutes</taxon>
        <taxon>Entomoplasmatales</taxon>
        <taxon>Spiroplasmataceae</taxon>
        <taxon>Spiroplasma</taxon>
    </lineage>
</organism>
<dbReference type="PATRIC" id="fig|216938.3.peg.116"/>
<evidence type="ECO:0000313" key="9">
    <source>
        <dbReference type="Proteomes" id="UP000094378"/>
    </source>
</evidence>